<dbReference type="RefSeq" id="WP_166845443.1">
    <property type="nucleotide sequence ID" value="NZ_JAAONY010000002.1"/>
</dbReference>
<keyword evidence="3" id="KW-1185">Reference proteome</keyword>
<protein>
    <submittedName>
        <fullName evidence="2">UrcA family protein</fullName>
    </submittedName>
</protein>
<dbReference type="Proteomes" id="UP000528457">
    <property type="component" value="Unassembled WGS sequence"/>
</dbReference>
<feature type="signal peptide" evidence="1">
    <location>
        <begin position="1"/>
        <end position="26"/>
    </location>
</feature>
<dbReference type="InParanoid" id="A0A7X0JW95"/>
<proteinExistence type="predicted"/>
<reference evidence="2 3" key="1">
    <citation type="submission" date="2020-08" db="EMBL/GenBank/DDBJ databases">
        <title>Genomic Encyclopedia of Type Strains, Phase IV (KMG-IV): sequencing the most valuable type-strain genomes for metagenomic binning, comparative biology and taxonomic classification.</title>
        <authorList>
            <person name="Goeker M."/>
        </authorList>
    </citation>
    <scope>NUCLEOTIDE SEQUENCE [LARGE SCALE GENOMIC DNA]</scope>
    <source>
        <strain evidence="2 3">DSM 22368</strain>
    </source>
</reference>
<comment type="caution">
    <text evidence="2">The sequence shown here is derived from an EMBL/GenBank/DDBJ whole genome shotgun (WGS) entry which is preliminary data.</text>
</comment>
<gene>
    <name evidence="2" type="ORF">HNR48_002955</name>
</gene>
<evidence type="ECO:0000256" key="1">
    <source>
        <dbReference type="SAM" id="SignalP"/>
    </source>
</evidence>
<keyword evidence="1" id="KW-0732">Signal</keyword>
<accession>A0A7X0JW95</accession>
<evidence type="ECO:0000313" key="3">
    <source>
        <dbReference type="Proteomes" id="UP000528457"/>
    </source>
</evidence>
<organism evidence="2 3">
    <name type="scientific">Pseudoteredinibacter isoporae</name>
    <dbReference type="NCBI Taxonomy" id="570281"/>
    <lineage>
        <taxon>Bacteria</taxon>
        <taxon>Pseudomonadati</taxon>
        <taxon>Pseudomonadota</taxon>
        <taxon>Gammaproteobacteria</taxon>
        <taxon>Cellvibrionales</taxon>
        <taxon>Cellvibrionaceae</taxon>
        <taxon>Pseudoteredinibacter</taxon>
    </lineage>
</organism>
<dbReference type="NCBIfam" id="TIGR04433">
    <property type="entry name" value="UrcA_uranyl"/>
    <property type="match status" value="1"/>
</dbReference>
<sequence length="102" mass="11125">MNSNSKKITLVSASVMALFLASSAQAIVGKSVSEEIVSFSDLDLHKVEGQKSLQRRLHSAAAKVCEKSEAINSRSVSRIAQSKRCYKEAIDTAMKKVKLAKR</sequence>
<dbReference type="InterPro" id="IPR030972">
    <property type="entry name" value="UrcA_uranyl"/>
</dbReference>
<dbReference type="EMBL" id="JACHHT010000002">
    <property type="protein sequence ID" value="MBB6522670.1"/>
    <property type="molecule type" value="Genomic_DNA"/>
</dbReference>
<dbReference type="AlphaFoldDB" id="A0A7X0JW95"/>
<evidence type="ECO:0000313" key="2">
    <source>
        <dbReference type="EMBL" id="MBB6522670.1"/>
    </source>
</evidence>
<name>A0A7X0JW95_9GAMM</name>
<feature type="chain" id="PRO_5030534815" evidence="1">
    <location>
        <begin position="27"/>
        <end position="102"/>
    </location>
</feature>